<evidence type="ECO:0000256" key="1">
    <source>
        <dbReference type="SAM" id="MobiDB-lite"/>
    </source>
</evidence>
<dbReference type="EMBL" id="CAXAJV020001281">
    <property type="protein sequence ID" value="CAL7934151.1"/>
    <property type="molecule type" value="Genomic_DNA"/>
</dbReference>
<feature type="compositionally biased region" description="Basic and acidic residues" evidence="1">
    <location>
        <begin position="7"/>
        <end position="27"/>
    </location>
</feature>
<accession>A0ABP1MZK9</accession>
<evidence type="ECO:0000313" key="2">
    <source>
        <dbReference type="EMBL" id="CAL7934151.1"/>
    </source>
</evidence>
<dbReference type="Proteomes" id="UP001642520">
    <property type="component" value="Unassembled WGS sequence"/>
</dbReference>
<proteinExistence type="predicted"/>
<feature type="region of interest" description="Disordered" evidence="1">
    <location>
        <begin position="60"/>
        <end position="124"/>
    </location>
</feature>
<feature type="region of interest" description="Disordered" evidence="1">
    <location>
        <begin position="1"/>
        <end position="34"/>
    </location>
</feature>
<comment type="caution">
    <text evidence="2">The sequence shown here is derived from an EMBL/GenBank/DDBJ whole genome shotgun (WGS) entry which is preliminary data.</text>
</comment>
<sequence>MVSVAHNELHVERKKGGTKEAGEEQRSSDNAWWRTRYRRQEVETDWPTNDFLETATLVAGRGDGGGLLRLKEPSSSEQRSNGEGRTTRKRERRIVIVSHASSSARSLQPLVTLAPDEHPERSAV</sequence>
<feature type="compositionally biased region" description="Basic and acidic residues" evidence="1">
    <location>
        <begin position="115"/>
        <end position="124"/>
    </location>
</feature>
<organism evidence="2 3">
    <name type="scientific">Xylocopa violacea</name>
    <name type="common">Violet carpenter bee</name>
    <name type="synonym">Apis violacea</name>
    <dbReference type="NCBI Taxonomy" id="135666"/>
    <lineage>
        <taxon>Eukaryota</taxon>
        <taxon>Metazoa</taxon>
        <taxon>Ecdysozoa</taxon>
        <taxon>Arthropoda</taxon>
        <taxon>Hexapoda</taxon>
        <taxon>Insecta</taxon>
        <taxon>Pterygota</taxon>
        <taxon>Neoptera</taxon>
        <taxon>Endopterygota</taxon>
        <taxon>Hymenoptera</taxon>
        <taxon>Apocrita</taxon>
        <taxon>Aculeata</taxon>
        <taxon>Apoidea</taxon>
        <taxon>Anthophila</taxon>
        <taxon>Apidae</taxon>
        <taxon>Xylocopa</taxon>
        <taxon>Xylocopa</taxon>
    </lineage>
</organism>
<evidence type="ECO:0000313" key="3">
    <source>
        <dbReference type="Proteomes" id="UP001642520"/>
    </source>
</evidence>
<gene>
    <name evidence="2" type="ORF">XYLVIOL_LOCUS882</name>
</gene>
<feature type="compositionally biased region" description="Basic and acidic residues" evidence="1">
    <location>
        <begin position="69"/>
        <end position="86"/>
    </location>
</feature>
<name>A0ABP1MZK9_XYLVO</name>
<keyword evidence="3" id="KW-1185">Reference proteome</keyword>
<protein>
    <submittedName>
        <fullName evidence="2">Uncharacterized protein</fullName>
    </submittedName>
</protein>
<reference evidence="2 3" key="1">
    <citation type="submission" date="2024-08" db="EMBL/GenBank/DDBJ databases">
        <authorList>
            <person name="Will J Nash"/>
            <person name="Angela Man"/>
            <person name="Seanna McTaggart"/>
            <person name="Kendall Baker"/>
            <person name="Tom Barker"/>
            <person name="Leah Catchpole"/>
            <person name="Alex Durrant"/>
            <person name="Karim Gharbi"/>
            <person name="Naomi Irish"/>
            <person name="Gemy Kaithakottil"/>
            <person name="Debby Ku"/>
            <person name="Aaliyah Providence"/>
            <person name="Felix Shaw"/>
            <person name="David Swarbreck"/>
            <person name="Chris Watkins"/>
            <person name="Ann M. McCartney"/>
            <person name="Giulio Formenti"/>
            <person name="Alice Mouton"/>
            <person name="Noel Vella"/>
            <person name="Bjorn M von Reumont"/>
            <person name="Adriana Vella"/>
            <person name="Wilfried Haerty"/>
        </authorList>
    </citation>
    <scope>NUCLEOTIDE SEQUENCE [LARGE SCALE GENOMIC DNA]</scope>
</reference>